<gene>
    <name evidence="4" type="ORF">IF651_07605</name>
</gene>
<feature type="region of interest" description="Disordered" evidence="2">
    <location>
        <begin position="1"/>
        <end position="90"/>
    </location>
</feature>
<dbReference type="InterPro" id="IPR007060">
    <property type="entry name" value="FtsL/DivIC"/>
</dbReference>
<dbReference type="EMBL" id="JACYHB010000005">
    <property type="protein sequence ID" value="MBD8078920.1"/>
    <property type="molecule type" value="Genomic_DNA"/>
</dbReference>
<sequence length="243" mass="25905">MPSSRRPPRPGSSPRPGGRGASGPRSTGTKTSGTRVSGAASGGTKKAPGTSGTSSSATPGRTASGRAPTPPARRPASRPPRRRPTGPAPEVRRRSRYGFLLPEVVTVRTLVLSVVLLLSLVLLLPTVRAYVAQQGELNGMRDELAQAEEEHDELESQLGRWDDTRFVEQEARDRLNFVMPGDRPWRVLDPESVVDDIDPVTGEAVGDGPVRGFDEGTPWYDAIWTSVQVAGDQPVDDSGPAAP</sequence>
<dbReference type="Pfam" id="PF04977">
    <property type="entry name" value="DivIC"/>
    <property type="match status" value="1"/>
</dbReference>
<organism evidence="4 5">
    <name type="scientific">Cellulosimicrobium arenosum</name>
    <dbReference type="NCBI Taxonomy" id="2708133"/>
    <lineage>
        <taxon>Bacteria</taxon>
        <taxon>Bacillati</taxon>
        <taxon>Actinomycetota</taxon>
        <taxon>Actinomycetes</taxon>
        <taxon>Micrococcales</taxon>
        <taxon>Promicromonosporaceae</taxon>
        <taxon>Cellulosimicrobium</taxon>
    </lineage>
</organism>
<name>A0A927G914_9MICO</name>
<protein>
    <submittedName>
        <fullName evidence="4">Septum formation initiator family protein</fullName>
    </submittedName>
</protein>
<evidence type="ECO:0000256" key="1">
    <source>
        <dbReference type="SAM" id="Coils"/>
    </source>
</evidence>
<keyword evidence="3" id="KW-0812">Transmembrane</keyword>
<comment type="caution">
    <text evidence="4">The sequence shown here is derived from an EMBL/GenBank/DDBJ whole genome shotgun (WGS) entry which is preliminary data.</text>
</comment>
<evidence type="ECO:0000256" key="2">
    <source>
        <dbReference type="SAM" id="MobiDB-lite"/>
    </source>
</evidence>
<feature type="compositionally biased region" description="Low complexity" evidence="2">
    <location>
        <begin position="42"/>
        <end position="67"/>
    </location>
</feature>
<keyword evidence="3" id="KW-0472">Membrane</keyword>
<evidence type="ECO:0000256" key="3">
    <source>
        <dbReference type="SAM" id="Phobius"/>
    </source>
</evidence>
<feature type="compositionally biased region" description="Low complexity" evidence="2">
    <location>
        <begin position="12"/>
        <end position="28"/>
    </location>
</feature>
<keyword evidence="3" id="KW-1133">Transmembrane helix</keyword>
<evidence type="ECO:0000313" key="5">
    <source>
        <dbReference type="Proteomes" id="UP000610846"/>
    </source>
</evidence>
<reference evidence="4" key="2">
    <citation type="submission" date="2020-09" db="EMBL/GenBank/DDBJ databases">
        <authorList>
            <person name="Yu Y."/>
        </authorList>
    </citation>
    <scope>NUCLEOTIDE SEQUENCE</scope>
    <source>
        <strain evidence="4">KCTC 49039</strain>
    </source>
</reference>
<dbReference type="RefSeq" id="WP_191828516.1">
    <property type="nucleotide sequence ID" value="NZ_JACYHB010000005.1"/>
</dbReference>
<dbReference type="Proteomes" id="UP000610846">
    <property type="component" value="Unassembled WGS sequence"/>
</dbReference>
<proteinExistence type="predicted"/>
<keyword evidence="5" id="KW-1185">Reference proteome</keyword>
<feature type="coiled-coil region" evidence="1">
    <location>
        <begin position="130"/>
        <end position="164"/>
    </location>
</feature>
<feature type="transmembrane region" description="Helical" evidence="3">
    <location>
        <begin position="99"/>
        <end position="124"/>
    </location>
</feature>
<dbReference type="AlphaFoldDB" id="A0A927G914"/>
<keyword evidence="1" id="KW-0175">Coiled coil</keyword>
<accession>A0A927G914</accession>
<reference evidence="4" key="1">
    <citation type="journal article" date="2018" name="Curr. Microbiol.">
        <title>Cellulosimicrobium arenosum sp. nov., Isolated from Marine Sediment Sand.</title>
        <authorList>
            <person name="Oh M."/>
            <person name="Kim J.H."/>
            <person name="Yoon J.H."/>
            <person name="Schumann P."/>
            <person name="Kim W."/>
        </authorList>
    </citation>
    <scope>NUCLEOTIDE SEQUENCE</scope>
    <source>
        <strain evidence="4">KCTC 49039</strain>
    </source>
</reference>
<evidence type="ECO:0000313" key="4">
    <source>
        <dbReference type="EMBL" id="MBD8078920.1"/>
    </source>
</evidence>
<feature type="compositionally biased region" description="Basic residues" evidence="2">
    <location>
        <begin position="75"/>
        <end position="84"/>
    </location>
</feature>